<name>L0WFQ1_9GAMM</name>
<organism evidence="1 2">
    <name type="scientific">Alcanivorax hongdengensis A-11-3</name>
    <dbReference type="NCBI Taxonomy" id="1177179"/>
    <lineage>
        <taxon>Bacteria</taxon>
        <taxon>Pseudomonadati</taxon>
        <taxon>Pseudomonadota</taxon>
        <taxon>Gammaproteobacteria</taxon>
        <taxon>Oceanospirillales</taxon>
        <taxon>Alcanivoracaceae</taxon>
        <taxon>Alcanivorax</taxon>
    </lineage>
</organism>
<gene>
    <name evidence="1" type="ORF">A11A3_01637</name>
</gene>
<evidence type="ECO:0000313" key="1">
    <source>
        <dbReference type="EMBL" id="EKF75534.1"/>
    </source>
</evidence>
<evidence type="ECO:0008006" key="3">
    <source>
        <dbReference type="Google" id="ProtNLM"/>
    </source>
</evidence>
<dbReference type="OrthoDB" id="195316at2"/>
<dbReference type="InterPro" id="IPR014469">
    <property type="entry name" value="DUF2271"/>
</dbReference>
<keyword evidence="2" id="KW-1185">Reference proteome</keyword>
<sequence>MRLITLIVLLLLAPLALADRFQLVLEVPRMHVAEYHAPYLAFWVESPDHSTIVPLGLWYDGRDKWLKDLRQWWRRTGRSQQAPYDGLTGATRAPGLHELDFSDVKALQALPTGHYALVVEAAREVGGREVVRIPFDWPPQSIQKHSANGSQELGAMQLTLTPDQP</sequence>
<dbReference type="PATRIC" id="fig|1177179.3.peg.320"/>
<evidence type="ECO:0000313" key="2">
    <source>
        <dbReference type="Proteomes" id="UP000010164"/>
    </source>
</evidence>
<dbReference type="EMBL" id="AMRJ01000002">
    <property type="protein sequence ID" value="EKF75534.1"/>
    <property type="molecule type" value="Genomic_DNA"/>
</dbReference>
<dbReference type="RefSeq" id="WP_008927518.1">
    <property type="nucleotide sequence ID" value="NZ_AMRJ01000002.1"/>
</dbReference>
<dbReference type="STRING" id="1177179.A11A3_01637"/>
<proteinExistence type="predicted"/>
<dbReference type="Proteomes" id="UP000010164">
    <property type="component" value="Unassembled WGS sequence"/>
</dbReference>
<comment type="caution">
    <text evidence="1">The sequence shown here is derived from an EMBL/GenBank/DDBJ whole genome shotgun (WGS) entry which is preliminary data.</text>
</comment>
<dbReference type="PIRSF" id="PIRSF014995">
    <property type="entry name" value="UCP014995"/>
    <property type="match status" value="1"/>
</dbReference>
<dbReference type="Pfam" id="PF10029">
    <property type="entry name" value="DUF2271"/>
    <property type="match status" value="1"/>
</dbReference>
<protein>
    <recommendedName>
        <fullName evidence="3">DUF2271 domain-containing protein</fullName>
    </recommendedName>
</protein>
<dbReference type="AlphaFoldDB" id="L0WFQ1"/>
<reference evidence="1 2" key="1">
    <citation type="journal article" date="2012" name="J. Bacteriol.">
        <title>Genome Sequence of the Alkane-Degrading Bacterium Alcanivorax hongdengensis Type Strain A-11-3.</title>
        <authorList>
            <person name="Lai Q."/>
            <person name="Shao Z."/>
        </authorList>
    </citation>
    <scope>NUCLEOTIDE SEQUENCE [LARGE SCALE GENOMIC DNA]</scope>
    <source>
        <strain evidence="1 2">A-11-3</strain>
    </source>
</reference>
<accession>L0WFQ1</accession>
<dbReference type="eggNOG" id="COG3656">
    <property type="taxonomic scope" value="Bacteria"/>
</dbReference>